<reference evidence="1" key="1">
    <citation type="submission" date="2020-09" db="EMBL/GenBank/DDBJ databases">
        <title>Desulfogranum mesoprofundum gen. nov., sp. nov., a novel mesophilic, sulfate-reducing chemolithoautotroph isolated from a deep-sea hydrothermal vent chimney in the Suiyo Seamount.</title>
        <authorList>
            <person name="Hashimoto Y."/>
            <person name="Nakagawa S."/>
        </authorList>
    </citation>
    <scope>NUCLEOTIDE SEQUENCE</scope>
    <source>
        <strain evidence="1">KT2</strain>
    </source>
</reference>
<evidence type="ECO:0000313" key="1">
    <source>
        <dbReference type="EMBL" id="BCL62841.1"/>
    </source>
</evidence>
<protein>
    <submittedName>
        <fullName evidence="1">Uncharacterized protein</fullName>
    </submittedName>
</protein>
<organism evidence="1 2">
    <name type="scientific">Desulfomarina profundi</name>
    <dbReference type="NCBI Taxonomy" id="2772557"/>
    <lineage>
        <taxon>Bacteria</taxon>
        <taxon>Pseudomonadati</taxon>
        <taxon>Thermodesulfobacteriota</taxon>
        <taxon>Desulfobulbia</taxon>
        <taxon>Desulfobulbales</taxon>
        <taxon>Desulfobulbaceae</taxon>
        <taxon>Desulfomarina</taxon>
    </lineage>
</organism>
<sequence>MSAMSSEKTSKESQWVFLTGKEIYQFLNRVKGRLKGMTVYALVGKSGTGKSFRAKLLAEKIGIPYIIDDGLLIYGDTILAGRSAKQEKHYLSAIKTALFNDTVQRKNVIKVIEDRKIKKVLILGTSDKMVERIAERLDLPPISEIIRIEEIASKKDIEDAIRSRSEEGKHVIPVPAIEVKRDYARILSDSIRIFFRGEKRQNGEKKSRFFEKSIVQPDFQDQRNQKGKVTISEAALTQMIFHCIDEYDDDVQVNKVKVVIGRSGYDIELFISVPFGKTLNSDLEELRKYIQDTIQRYTGIILKTLEISINEISSRPQEISGTGDKK</sequence>
<dbReference type="EMBL" id="AP024086">
    <property type="protein sequence ID" value="BCL62841.1"/>
    <property type="molecule type" value="Genomic_DNA"/>
</dbReference>
<name>A0A8D5JT63_9BACT</name>
<dbReference type="KEGG" id="dbk:DGMP_35340"/>
<proteinExistence type="predicted"/>
<evidence type="ECO:0000313" key="2">
    <source>
        <dbReference type="Proteomes" id="UP000826725"/>
    </source>
</evidence>
<accession>A0A8D5JT63</accession>
<keyword evidence="2" id="KW-1185">Reference proteome</keyword>
<gene>
    <name evidence="1" type="ORF">DGMP_35340</name>
</gene>
<dbReference type="Proteomes" id="UP000826725">
    <property type="component" value="Chromosome"/>
</dbReference>
<dbReference type="AlphaFoldDB" id="A0A8D5JT63"/>